<protein>
    <recommendedName>
        <fullName evidence="3">HTH luxR-type domain-containing protein</fullName>
    </recommendedName>
</protein>
<evidence type="ECO:0000313" key="4">
    <source>
        <dbReference type="EMBL" id="KKW91160.1"/>
    </source>
</evidence>
<evidence type="ECO:0000256" key="1">
    <source>
        <dbReference type="SAM" id="MobiDB-lite"/>
    </source>
</evidence>
<dbReference type="RefSeq" id="WP_046764678.1">
    <property type="nucleotide sequence ID" value="NZ_LBIC01000007.1"/>
</dbReference>
<dbReference type="InterPro" id="IPR036388">
    <property type="entry name" value="WH-like_DNA-bd_sf"/>
</dbReference>
<dbReference type="Gene3D" id="1.10.10.10">
    <property type="entry name" value="Winged helix-like DNA-binding domain superfamily/Winged helix DNA-binding domain"/>
    <property type="match status" value="1"/>
</dbReference>
<keyword evidence="2" id="KW-0812">Transmembrane</keyword>
<dbReference type="GO" id="GO:0003677">
    <property type="term" value="F:DNA binding"/>
    <property type="evidence" value="ECO:0007669"/>
    <property type="project" value="InterPro"/>
</dbReference>
<feature type="compositionally biased region" description="Pro residues" evidence="1">
    <location>
        <begin position="101"/>
        <end position="112"/>
    </location>
</feature>
<dbReference type="SUPFAM" id="SSF46894">
    <property type="entry name" value="C-terminal effector domain of the bipartite response regulators"/>
    <property type="match status" value="1"/>
</dbReference>
<dbReference type="AlphaFoldDB" id="A0A0M3AMT3"/>
<feature type="domain" description="HTH luxR-type" evidence="3">
    <location>
        <begin position="6"/>
        <end position="63"/>
    </location>
</feature>
<dbReference type="InterPro" id="IPR000792">
    <property type="entry name" value="Tscrpt_reg_LuxR_C"/>
</dbReference>
<dbReference type="GO" id="GO:0016987">
    <property type="term" value="F:sigma factor activity"/>
    <property type="evidence" value="ECO:0007669"/>
    <property type="project" value="InterPro"/>
</dbReference>
<organism evidence="4 5">
    <name type="scientific">Sphingobium chungbukense</name>
    <dbReference type="NCBI Taxonomy" id="56193"/>
    <lineage>
        <taxon>Bacteria</taxon>
        <taxon>Pseudomonadati</taxon>
        <taxon>Pseudomonadota</taxon>
        <taxon>Alphaproteobacteria</taxon>
        <taxon>Sphingomonadales</taxon>
        <taxon>Sphingomonadaceae</taxon>
        <taxon>Sphingobium</taxon>
    </lineage>
</organism>
<evidence type="ECO:0000313" key="5">
    <source>
        <dbReference type="Proteomes" id="UP000033874"/>
    </source>
</evidence>
<keyword evidence="5" id="KW-1185">Reference proteome</keyword>
<evidence type="ECO:0000259" key="3">
    <source>
        <dbReference type="SMART" id="SM00421"/>
    </source>
</evidence>
<sequence>MSVPDVSRLTDKQKECLRLVAQNLNTKQIARRIGKSDHAVDQRIRQALRALGVADRFEAARILAEAEGRQTYQPLIYQTDGLAPAPEMAISGGQEASAADPMPPHGKTPRFPPLGGRDNDLDAVQRIKLILSLALMIGGTIAAVVAAGLWVMSFFSEGA</sequence>
<dbReference type="EMBL" id="LBIC01000007">
    <property type="protein sequence ID" value="KKW91160.1"/>
    <property type="molecule type" value="Genomic_DNA"/>
</dbReference>
<dbReference type="SMART" id="SM00421">
    <property type="entry name" value="HTH_LUXR"/>
    <property type="match status" value="1"/>
</dbReference>
<keyword evidence="2" id="KW-1133">Transmembrane helix</keyword>
<dbReference type="Proteomes" id="UP000033874">
    <property type="component" value="Unassembled WGS sequence"/>
</dbReference>
<dbReference type="InterPro" id="IPR013249">
    <property type="entry name" value="RNA_pol_sigma70_r4_t2"/>
</dbReference>
<dbReference type="Pfam" id="PF08281">
    <property type="entry name" value="Sigma70_r4_2"/>
    <property type="match status" value="1"/>
</dbReference>
<feature type="region of interest" description="Disordered" evidence="1">
    <location>
        <begin position="92"/>
        <end position="115"/>
    </location>
</feature>
<comment type="caution">
    <text evidence="4">The sequence shown here is derived from an EMBL/GenBank/DDBJ whole genome shotgun (WGS) entry which is preliminary data.</text>
</comment>
<dbReference type="PATRIC" id="fig|56193.3.peg.3436"/>
<feature type="transmembrane region" description="Helical" evidence="2">
    <location>
        <begin position="129"/>
        <end position="152"/>
    </location>
</feature>
<name>A0A0M3AMT3_9SPHN</name>
<dbReference type="STRING" id="56193.YP76_16395"/>
<keyword evidence="2" id="KW-0472">Membrane</keyword>
<proteinExistence type="predicted"/>
<dbReference type="InterPro" id="IPR016032">
    <property type="entry name" value="Sig_transdc_resp-reg_C-effctor"/>
</dbReference>
<gene>
    <name evidence="4" type="ORF">YP76_16395</name>
</gene>
<evidence type="ECO:0000256" key="2">
    <source>
        <dbReference type="SAM" id="Phobius"/>
    </source>
</evidence>
<reference evidence="4 5" key="1">
    <citation type="submission" date="2015-04" db="EMBL/GenBank/DDBJ databases">
        <title>Genome sequence of aromatic hydrocarbons-degrading Sphingobium chungbukense DJ77.</title>
        <authorList>
            <person name="Kim Y.-C."/>
            <person name="Chae J.-C."/>
        </authorList>
    </citation>
    <scope>NUCLEOTIDE SEQUENCE [LARGE SCALE GENOMIC DNA]</scope>
    <source>
        <strain evidence="4 5">DJ77</strain>
    </source>
</reference>
<accession>A0A0M3AMT3</accession>
<dbReference type="CDD" id="cd06170">
    <property type="entry name" value="LuxR_C_like"/>
    <property type="match status" value="1"/>
</dbReference>
<dbReference type="GO" id="GO:0006352">
    <property type="term" value="P:DNA-templated transcription initiation"/>
    <property type="evidence" value="ECO:0007669"/>
    <property type="project" value="InterPro"/>
</dbReference>